<evidence type="ECO:0000256" key="9">
    <source>
        <dbReference type="SAM" id="Phobius"/>
    </source>
</evidence>
<dbReference type="Gene3D" id="3.80.10.10">
    <property type="entry name" value="Ribonuclease Inhibitor"/>
    <property type="match status" value="1"/>
</dbReference>
<keyword evidence="6 9" id="KW-1133">Transmembrane helix</keyword>
<accession>A0AAV3PQ19</accession>
<protein>
    <submittedName>
        <fullName evidence="12">Transmembrane signal receptor</fullName>
    </submittedName>
</protein>
<keyword evidence="5" id="KW-0677">Repeat</keyword>
<dbReference type="Gene3D" id="3.30.200.20">
    <property type="entry name" value="Phosphorylase Kinase, domain 1"/>
    <property type="match status" value="1"/>
</dbReference>
<evidence type="ECO:0000256" key="1">
    <source>
        <dbReference type="ARBA" id="ARBA00004479"/>
    </source>
</evidence>
<gene>
    <name evidence="12" type="ORF">LIER_10811</name>
</gene>
<dbReference type="Gene3D" id="1.10.510.10">
    <property type="entry name" value="Transferase(Phosphotransferase) domain 1"/>
    <property type="match status" value="2"/>
</dbReference>
<dbReference type="PANTHER" id="PTHR48053:SF164">
    <property type="entry name" value="LEUCINE-RICH REPEAT-CONTAINING N-TERMINAL PLANT-TYPE DOMAIN-CONTAINING PROTEIN"/>
    <property type="match status" value="1"/>
</dbReference>
<evidence type="ECO:0000256" key="4">
    <source>
        <dbReference type="ARBA" id="ARBA00022729"/>
    </source>
</evidence>
<sequence length="496" mass="57085">MASSTIYALLLTVSLSVSLVSPGTVIEDLNNLKPPPDFNSTIAENCQTNPFHRYCNATPDDLHEVFKSTIVASHLCNVSKNPNCVETFSKIDLHNQRNAAKLYLSFTFFWKYCPLSITTIDLSNNSIQGNFPSDIFYCSQIQALDLRLNGLSGDVPIQNFSTLSNLTFLNLSYNYFSEVKFQNEQFFSRFNSSSFISSGILPDHKEFKMKAVFLLFGFPVLVIVMVTGLGWLCFWRPDFLPRFLRRKHKFTPSMLRAATDGFSRKNLVERTEEVSIYNGQLRDGNEVRIEMYKETISRKNHKKFVQECKILVQLSHKNLIQVMGWCQNRRMRAVVTEWIDGDHVETWLSVTAPPWNKRRKVIRGVIEAIYYLHEEWPEITCDLKTTSILICEDGEPVLSRFKVDAHKSSTRKIFKLGVFILEMVTNKRAHEDFERGEASFVEWVRINHPDNLEGVIDMRMKKTTHVIDQATEAIALGLMCTNLPGAEQPSWEQIYI</sequence>
<evidence type="ECO:0000256" key="3">
    <source>
        <dbReference type="ARBA" id="ARBA00022692"/>
    </source>
</evidence>
<dbReference type="InterPro" id="IPR051716">
    <property type="entry name" value="Plant_RL_S/T_kinase"/>
</dbReference>
<dbReference type="PROSITE" id="PS50011">
    <property type="entry name" value="PROTEIN_KINASE_DOM"/>
    <property type="match status" value="1"/>
</dbReference>
<dbReference type="InterPro" id="IPR000719">
    <property type="entry name" value="Prot_kinase_dom"/>
</dbReference>
<evidence type="ECO:0000313" key="13">
    <source>
        <dbReference type="Proteomes" id="UP001454036"/>
    </source>
</evidence>
<dbReference type="GO" id="GO:0005524">
    <property type="term" value="F:ATP binding"/>
    <property type="evidence" value="ECO:0007669"/>
    <property type="project" value="InterPro"/>
</dbReference>
<reference evidence="12 13" key="1">
    <citation type="submission" date="2024-01" db="EMBL/GenBank/DDBJ databases">
        <title>The complete chloroplast genome sequence of Lithospermum erythrorhizon: insights into the phylogenetic relationship among Boraginaceae species and the maternal lineages of purple gromwells.</title>
        <authorList>
            <person name="Okada T."/>
            <person name="Watanabe K."/>
        </authorList>
    </citation>
    <scope>NUCLEOTIDE SEQUENCE [LARGE SCALE GENOMIC DNA]</scope>
</reference>
<evidence type="ECO:0000313" key="12">
    <source>
        <dbReference type="EMBL" id="GAA0152298.1"/>
    </source>
</evidence>
<evidence type="ECO:0000256" key="2">
    <source>
        <dbReference type="ARBA" id="ARBA00022614"/>
    </source>
</evidence>
<evidence type="ECO:0000256" key="8">
    <source>
        <dbReference type="ARBA" id="ARBA00023170"/>
    </source>
</evidence>
<evidence type="ECO:0000256" key="10">
    <source>
        <dbReference type="SAM" id="SignalP"/>
    </source>
</evidence>
<dbReference type="Pfam" id="PF00069">
    <property type="entry name" value="Pkinase"/>
    <property type="match status" value="1"/>
</dbReference>
<dbReference type="SUPFAM" id="SSF52058">
    <property type="entry name" value="L domain-like"/>
    <property type="match status" value="1"/>
</dbReference>
<dbReference type="AlphaFoldDB" id="A0AAV3PQ19"/>
<feature type="transmembrane region" description="Helical" evidence="9">
    <location>
        <begin position="211"/>
        <end position="235"/>
    </location>
</feature>
<keyword evidence="8 12" id="KW-0675">Receptor</keyword>
<proteinExistence type="predicted"/>
<organism evidence="12 13">
    <name type="scientific">Lithospermum erythrorhizon</name>
    <name type="common">Purple gromwell</name>
    <name type="synonym">Lithospermum officinale var. erythrorhizon</name>
    <dbReference type="NCBI Taxonomy" id="34254"/>
    <lineage>
        <taxon>Eukaryota</taxon>
        <taxon>Viridiplantae</taxon>
        <taxon>Streptophyta</taxon>
        <taxon>Embryophyta</taxon>
        <taxon>Tracheophyta</taxon>
        <taxon>Spermatophyta</taxon>
        <taxon>Magnoliopsida</taxon>
        <taxon>eudicotyledons</taxon>
        <taxon>Gunneridae</taxon>
        <taxon>Pentapetalae</taxon>
        <taxon>asterids</taxon>
        <taxon>lamiids</taxon>
        <taxon>Boraginales</taxon>
        <taxon>Boraginaceae</taxon>
        <taxon>Boraginoideae</taxon>
        <taxon>Lithospermeae</taxon>
        <taxon>Lithospermum</taxon>
    </lineage>
</organism>
<dbReference type="InterPro" id="IPR001611">
    <property type="entry name" value="Leu-rich_rpt"/>
</dbReference>
<feature type="chain" id="PRO_5043853504" evidence="10">
    <location>
        <begin position="23"/>
        <end position="496"/>
    </location>
</feature>
<dbReference type="EMBL" id="BAABME010001958">
    <property type="protein sequence ID" value="GAA0152298.1"/>
    <property type="molecule type" value="Genomic_DNA"/>
</dbReference>
<keyword evidence="3 9" id="KW-0812">Transmembrane</keyword>
<evidence type="ECO:0000256" key="7">
    <source>
        <dbReference type="ARBA" id="ARBA00023136"/>
    </source>
</evidence>
<dbReference type="InterPro" id="IPR032675">
    <property type="entry name" value="LRR_dom_sf"/>
</dbReference>
<comment type="caution">
    <text evidence="12">The sequence shown here is derived from an EMBL/GenBank/DDBJ whole genome shotgun (WGS) entry which is preliminary data.</text>
</comment>
<keyword evidence="7 9" id="KW-0472">Membrane</keyword>
<evidence type="ECO:0000259" key="11">
    <source>
        <dbReference type="PROSITE" id="PS50011"/>
    </source>
</evidence>
<feature type="domain" description="Protein kinase" evidence="11">
    <location>
        <begin position="262"/>
        <end position="496"/>
    </location>
</feature>
<keyword evidence="13" id="KW-1185">Reference proteome</keyword>
<dbReference type="PANTHER" id="PTHR48053">
    <property type="entry name" value="LEUCINE RICH REPEAT FAMILY PROTEIN, EXPRESSED"/>
    <property type="match status" value="1"/>
</dbReference>
<dbReference type="SUPFAM" id="SSF56112">
    <property type="entry name" value="Protein kinase-like (PK-like)"/>
    <property type="match status" value="1"/>
</dbReference>
<dbReference type="InterPro" id="IPR011009">
    <property type="entry name" value="Kinase-like_dom_sf"/>
</dbReference>
<feature type="signal peptide" evidence="10">
    <location>
        <begin position="1"/>
        <end position="22"/>
    </location>
</feature>
<comment type="subcellular location">
    <subcellularLocation>
        <location evidence="1">Membrane</location>
        <topology evidence="1">Single-pass type I membrane protein</topology>
    </subcellularLocation>
</comment>
<dbReference type="GO" id="GO:0004672">
    <property type="term" value="F:protein kinase activity"/>
    <property type="evidence" value="ECO:0007669"/>
    <property type="project" value="InterPro"/>
</dbReference>
<dbReference type="Proteomes" id="UP001454036">
    <property type="component" value="Unassembled WGS sequence"/>
</dbReference>
<evidence type="ECO:0000256" key="6">
    <source>
        <dbReference type="ARBA" id="ARBA00022989"/>
    </source>
</evidence>
<dbReference type="GO" id="GO:0016020">
    <property type="term" value="C:membrane"/>
    <property type="evidence" value="ECO:0007669"/>
    <property type="project" value="UniProtKB-SubCell"/>
</dbReference>
<name>A0AAV3PQ19_LITER</name>
<evidence type="ECO:0000256" key="5">
    <source>
        <dbReference type="ARBA" id="ARBA00022737"/>
    </source>
</evidence>
<keyword evidence="2" id="KW-0433">Leucine-rich repeat</keyword>
<keyword evidence="4 10" id="KW-0732">Signal</keyword>
<dbReference type="Pfam" id="PF00560">
    <property type="entry name" value="LRR_1"/>
    <property type="match status" value="1"/>
</dbReference>